<evidence type="ECO:0000313" key="1">
    <source>
        <dbReference type="EMBL" id="SEG51082.1"/>
    </source>
</evidence>
<dbReference type="AlphaFoldDB" id="A0A1H6ARQ6"/>
<gene>
    <name evidence="1" type="ORF">SAMN03080598_04277</name>
</gene>
<proteinExistence type="predicted"/>
<accession>A0A1H6ARQ6</accession>
<name>A0A1H6ARQ6_9BACT</name>
<dbReference type="Proteomes" id="UP000236736">
    <property type="component" value="Unassembled WGS sequence"/>
</dbReference>
<dbReference type="EMBL" id="FNVR01000057">
    <property type="protein sequence ID" value="SEG51082.1"/>
    <property type="molecule type" value="Genomic_DNA"/>
</dbReference>
<evidence type="ECO:0000313" key="2">
    <source>
        <dbReference type="Proteomes" id="UP000236736"/>
    </source>
</evidence>
<sequence>MQFVGGIQLSGFLLNIHLENSTIRYYLNYSEINYWRLKMTQILIAKSGV</sequence>
<reference evidence="2" key="1">
    <citation type="submission" date="2016-10" db="EMBL/GenBank/DDBJ databases">
        <authorList>
            <person name="Varghese N."/>
            <person name="Submissions S."/>
        </authorList>
    </citation>
    <scope>NUCLEOTIDE SEQUENCE [LARGE SCALE GENOMIC DNA]</scope>
    <source>
        <strain evidence="2">DSM 17298</strain>
    </source>
</reference>
<keyword evidence="2" id="KW-1185">Reference proteome</keyword>
<protein>
    <submittedName>
        <fullName evidence="1">Uncharacterized protein</fullName>
    </submittedName>
</protein>
<organism evidence="1 2">
    <name type="scientific">Algoriphagus boritolerans DSM 17298 = JCM 18970</name>
    <dbReference type="NCBI Taxonomy" id="1120964"/>
    <lineage>
        <taxon>Bacteria</taxon>
        <taxon>Pseudomonadati</taxon>
        <taxon>Bacteroidota</taxon>
        <taxon>Cytophagia</taxon>
        <taxon>Cytophagales</taxon>
        <taxon>Cyclobacteriaceae</taxon>
        <taxon>Algoriphagus</taxon>
    </lineage>
</organism>